<proteinExistence type="predicted"/>
<dbReference type="InterPro" id="IPR030395">
    <property type="entry name" value="GP_PDE_dom"/>
</dbReference>
<gene>
    <name evidence="2" type="ORF">SORDD16_00419</name>
</gene>
<dbReference type="AlphaFoldDB" id="A0A139PFS6"/>
<dbReference type="InterPro" id="IPR032160">
    <property type="entry name" value="DUF4996"/>
</dbReference>
<dbReference type="InterPro" id="IPR017946">
    <property type="entry name" value="PLC-like_Pdiesterase_TIM-brl"/>
</dbReference>
<dbReference type="GO" id="GO:0008889">
    <property type="term" value="F:glycerophosphodiester phosphodiesterase activity"/>
    <property type="evidence" value="ECO:0007669"/>
    <property type="project" value="UniProtKB-EC"/>
</dbReference>
<accession>A0A139PFS6</accession>
<dbReference type="SUPFAM" id="SSF51695">
    <property type="entry name" value="PLC-like phosphodiesterases"/>
    <property type="match status" value="1"/>
</dbReference>
<dbReference type="EMBL" id="LQOB01000026">
    <property type="protein sequence ID" value="KXT87990.1"/>
    <property type="molecule type" value="Genomic_DNA"/>
</dbReference>
<dbReference type="RefSeq" id="WP_061452178.1">
    <property type="nucleotide sequence ID" value="NZ_KQ969550.1"/>
</dbReference>
<sequence length="276" mass="30843">METLADLRKKGVLVAAHRGTSGGNVIQNTSLAYLNALRHGADMVEVDVVRSTDGKFFGFHDGQEKIVFGEAVDILKMSAEEIQNQQVQNTSGEPIDQKVESLELIFHKLLGKTWINVDRSWFYWDTFLDELKSSKALPQLLLKAPAKKEYLDQLAASGLDIQFMPIVATKEELDLALSYENLQIAAVELIFEHFDSELLEASLLEELKAKGILLWVNALTLNDSILLSAGLDDNLAITEGPEVSWGRLIDLGFDIIQTDWPLYLKNYIQHKETIGG</sequence>
<dbReference type="Pfam" id="PF03009">
    <property type="entry name" value="GDPD"/>
    <property type="match status" value="1"/>
</dbReference>
<evidence type="ECO:0000313" key="3">
    <source>
        <dbReference type="Proteomes" id="UP000072653"/>
    </source>
</evidence>
<dbReference type="Gene3D" id="3.20.20.190">
    <property type="entry name" value="Phosphatidylinositol (PI) phosphodiesterase"/>
    <property type="match status" value="1"/>
</dbReference>
<dbReference type="PATRIC" id="fig|1303.79.peg.457"/>
<evidence type="ECO:0000313" key="2">
    <source>
        <dbReference type="EMBL" id="KXT87990.1"/>
    </source>
</evidence>
<feature type="domain" description="GP-PDE" evidence="1">
    <location>
        <begin position="12"/>
        <end position="268"/>
    </location>
</feature>
<dbReference type="Pfam" id="PF16387">
    <property type="entry name" value="DUF4996"/>
    <property type="match status" value="1"/>
</dbReference>
<dbReference type="PANTHER" id="PTHR46211">
    <property type="entry name" value="GLYCEROPHOSPHORYL DIESTER PHOSPHODIESTERASE"/>
    <property type="match status" value="1"/>
</dbReference>
<reference evidence="2 3" key="1">
    <citation type="submission" date="2016-01" db="EMBL/GenBank/DDBJ databases">
        <title>Highly variable Streptococcus oralis are common among viridans streptococci isolated from primates.</title>
        <authorList>
            <person name="Denapaite D."/>
            <person name="Rieger M."/>
            <person name="Koendgen S."/>
            <person name="Brueckner R."/>
            <person name="Ochigava I."/>
            <person name="Kappeler P."/>
            <person name="Maetz-Rensing K."/>
            <person name="Leendertz F."/>
            <person name="Hakenbeck R."/>
        </authorList>
    </citation>
    <scope>NUCLEOTIDE SEQUENCE [LARGE SCALE GENOMIC DNA]</scope>
    <source>
        <strain evidence="2 3">DD16</strain>
    </source>
</reference>
<dbReference type="PANTHER" id="PTHR46211:SF14">
    <property type="entry name" value="GLYCEROPHOSPHODIESTER PHOSPHODIESTERASE"/>
    <property type="match status" value="1"/>
</dbReference>
<dbReference type="GO" id="GO:0006629">
    <property type="term" value="P:lipid metabolic process"/>
    <property type="evidence" value="ECO:0007669"/>
    <property type="project" value="InterPro"/>
</dbReference>
<dbReference type="Proteomes" id="UP000072653">
    <property type="component" value="Unassembled WGS sequence"/>
</dbReference>
<dbReference type="CDD" id="cd08566">
    <property type="entry name" value="GDPD_AtGDE_like"/>
    <property type="match status" value="1"/>
</dbReference>
<dbReference type="OrthoDB" id="1854250at2"/>
<organism evidence="2 3">
    <name type="scientific">Streptococcus oralis</name>
    <dbReference type="NCBI Taxonomy" id="1303"/>
    <lineage>
        <taxon>Bacteria</taxon>
        <taxon>Bacillati</taxon>
        <taxon>Bacillota</taxon>
        <taxon>Bacilli</taxon>
        <taxon>Lactobacillales</taxon>
        <taxon>Streptococcaceae</taxon>
        <taxon>Streptococcus</taxon>
    </lineage>
</organism>
<dbReference type="EC" id="3.1.4.46" evidence="2"/>
<protein>
    <submittedName>
        <fullName evidence="2">Glycerophosphoryl diester phosphodiesterase</fullName>
        <ecNumber evidence="2">3.1.4.46</ecNumber>
    </submittedName>
</protein>
<keyword evidence="2" id="KW-0378">Hydrolase</keyword>
<evidence type="ECO:0000259" key="1">
    <source>
        <dbReference type="PROSITE" id="PS51704"/>
    </source>
</evidence>
<dbReference type="PROSITE" id="PS51704">
    <property type="entry name" value="GP_PDE"/>
    <property type="match status" value="1"/>
</dbReference>
<comment type="caution">
    <text evidence="2">The sequence shown here is derived from an EMBL/GenBank/DDBJ whole genome shotgun (WGS) entry which is preliminary data.</text>
</comment>
<name>A0A139PFS6_STROR</name>